<proteinExistence type="predicted"/>
<protein>
    <recommendedName>
        <fullName evidence="3">Minor capsid protein</fullName>
    </recommendedName>
</protein>
<evidence type="ECO:0000313" key="2">
    <source>
        <dbReference type="Proteomes" id="UP000018559"/>
    </source>
</evidence>
<dbReference type="Pfam" id="PF10665">
    <property type="entry name" value="Minor_capsid_1"/>
    <property type="match status" value="1"/>
</dbReference>
<sequence length="118" mass="13400">MMPLVSRKLCKQSISLLKESAKKDRFGKSVTTTTGTEIKNVLVQEQTIYSGTNDNRQVTANAVAFLFDKISSPMPQLDRHSVGKKIEYHGQQWTITNLVTNYYPTNPNKVFSYEIEVL</sequence>
<reference evidence="1 2" key="1">
    <citation type="journal article" date="2014" name="Genome Announc.">
        <title>The Genome of the Predominant Equine Lactobacillus Species, Lactobacillus equi, Is Reflective of Its Lifestyle Adaptations to an Herbivorous Host.</title>
        <authorList>
            <person name="O'Donnell M.M."/>
            <person name="Harris H.M."/>
            <person name="O'Toole P.W."/>
            <person name="Ross R.P."/>
        </authorList>
    </citation>
    <scope>NUCLEOTIDE SEQUENCE [LARGE SCALE GENOMIC DNA]</scope>
    <source>
        <strain evidence="1 2">DPC 6820</strain>
    </source>
</reference>
<accession>V7I1D3</accession>
<dbReference type="PATRIC" id="fig|1392007.3.peg.74"/>
<evidence type="ECO:0000313" key="1">
    <source>
        <dbReference type="EMBL" id="ETA75091.1"/>
    </source>
</evidence>
<dbReference type="Proteomes" id="UP000018559">
    <property type="component" value="Unassembled WGS sequence"/>
</dbReference>
<gene>
    <name evidence="1" type="ORF">LEQ_1149</name>
</gene>
<dbReference type="EMBL" id="AWWH01000011">
    <property type="protein sequence ID" value="ETA75091.1"/>
    <property type="molecule type" value="Genomic_DNA"/>
</dbReference>
<keyword evidence="2" id="KW-1185">Reference proteome</keyword>
<name>V7I1D3_9LACO</name>
<dbReference type="AlphaFoldDB" id="V7I1D3"/>
<evidence type="ECO:0008006" key="3">
    <source>
        <dbReference type="Google" id="ProtNLM"/>
    </source>
</evidence>
<dbReference type="InterPro" id="IPR019612">
    <property type="entry name" value="Minor_capsid_put"/>
</dbReference>
<comment type="caution">
    <text evidence="1">The sequence shown here is derived from an EMBL/GenBank/DDBJ whole genome shotgun (WGS) entry which is preliminary data.</text>
</comment>
<organism evidence="1 2">
    <name type="scientific">Ligilactobacillus equi DPC 6820</name>
    <dbReference type="NCBI Taxonomy" id="1392007"/>
    <lineage>
        <taxon>Bacteria</taxon>
        <taxon>Bacillati</taxon>
        <taxon>Bacillota</taxon>
        <taxon>Bacilli</taxon>
        <taxon>Lactobacillales</taxon>
        <taxon>Lactobacillaceae</taxon>
        <taxon>Ligilactobacillus</taxon>
    </lineage>
</organism>